<reference evidence="2 3" key="1">
    <citation type="journal article" date="2018" name="PLoS ONE">
        <title>The draft genome of Kipferlia bialata reveals reductive genome evolution in fornicate parasites.</title>
        <authorList>
            <person name="Tanifuji G."/>
            <person name="Takabayashi S."/>
            <person name="Kume K."/>
            <person name="Takagi M."/>
            <person name="Nakayama T."/>
            <person name="Kamikawa R."/>
            <person name="Inagaki Y."/>
            <person name="Hashimoto T."/>
        </authorList>
    </citation>
    <scope>NUCLEOTIDE SEQUENCE [LARGE SCALE GENOMIC DNA]</scope>
    <source>
        <strain evidence="2">NY0173</strain>
    </source>
</reference>
<name>A0A9K3GPP5_9EUKA</name>
<gene>
    <name evidence="2" type="ORF">KIPB_012809</name>
</gene>
<dbReference type="Gene3D" id="1.25.40.570">
    <property type="match status" value="1"/>
</dbReference>
<feature type="non-terminal residue" evidence="2">
    <location>
        <position position="1"/>
    </location>
</feature>
<dbReference type="Pfam" id="PF10602">
    <property type="entry name" value="RPN7"/>
    <property type="match status" value="1"/>
</dbReference>
<accession>A0A9K3GPP5</accession>
<dbReference type="AlphaFoldDB" id="A0A9K3GPP5"/>
<protein>
    <submittedName>
        <fullName evidence="2">26S proteasome, regulatory subunit Rpn7</fullName>
    </submittedName>
</protein>
<dbReference type="OrthoDB" id="1452at2759"/>
<dbReference type="GO" id="GO:0000502">
    <property type="term" value="C:proteasome complex"/>
    <property type="evidence" value="ECO:0007669"/>
    <property type="project" value="UniProtKB-KW"/>
</dbReference>
<dbReference type="InterPro" id="IPR045135">
    <property type="entry name" value="Rpn7_N"/>
</dbReference>
<dbReference type="GO" id="GO:0043161">
    <property type="term" value="P:proteasome-mediated ubiquitin-dependent protein catabolic process"/>
    <property type="evidence" value="ECO:0007669"/>
    <property type="project" value="TreeGrafter"/>
</dbReference>
<dbReference type="Proteomes" id="UP000265618">
    <property type="component" value="Unassembled WGS sequence"/>
</dbReference>
<evidence type="ECO:0000259" key="1">
    <source>
        <dbReference type="Pfam" id="PF10602"/>
    </source>
</evidence>
<dbReference type="InterPro" id="IPR019585">
    <property type="entry name" value="Rpn7/CSN1"/>
</dbReference>
<feature type="domain" description="26S proteasome regulatory subunit Rpn7 N-terminal" evidence="1">
    <location>
        <begin position="8"/>
        <end position="151"/>
    </location>
</feature>
<sequence length="203" mass="22484">AKTDALPDTASDSDIAEAKFDMAECHLEAGMLDTARESLTHIGTKAVPSGKVFDFRVKLAVLGWLCGRPTVATEEMAKATLLVDKLDYERRNRHRVMSSLLHIRRRQWAEAADLMVLTLTTYSCDDIIAYEDYVGYTVLVALASFNRSRLLKTIGGDPTVVTLSPQIPIPYSLLVAVKDFKYGDIPAALLTLEESLLSDAWYV</sequence>
<keyword evidence="2" id="KW-0647">Proteasome</keyword>
<dbReference type="PANTHER" id="PTHR14145:SF1">
    <property type="entry name" value="26S PROTEASOME NON-ATPASE REGULATORY SUBUNIT 6"/>
    <property type="match status" value="1"/>
</dbReference>
<dbReference type="PANTHER" id="PTHR14145">
    <property type="entry name" value="26S PROTESOME SUBUNIT 6"/>
    <property type="match status" value="1"/>
</dbReference>
<evidence type="ECO:0000313" key="3">
    <source>
        <dbReference type="Proteomes" id="UP000265618"/>
    </source>
</evidence>
<proteinExistence type="predicted"/>
<comment type="caution">
    <text evidence="2">The sequence shown here is derived from an EMBL/GenBank/DDBJ whole genome shotgun (WGS) entry which is preliminary data.</text>
</comment>
<dbReference type="EMBL" id="BDIP01005805">
    <property type="protein sequence ID" value="GIQ90135.1"/>
    <property type="molecule type" value="Genomic_DNA"/>
</dbReference>
<keyword evidence="3" id="KW-1185">Reference proteome</keyword>
<organism evidence="2 3">
    <name type="scientific">Kipferlia bialata</name>
    <dbReference type="NCBI Taxonomy" id="797122"/>
    <lineage>
        <taxon>Eukaryota</taxon>
        <taxon>Metamonada</taxon>
        <taxon>Carpediemonas-like organisms</taxon>
        <taxon>Kipferlia</taxon>
    </lineage>
</organism>
<evidence type="ECO:0000313" key="2">
    <source>
        <dbReference type="EMBL" id="GIQ90135.1"/>
    </source>
</evidence>